<evidence type="ECO:0000313" key="8">
    <source>
        <dbReference type="EMBL" id="NYE07683.1"/>
    </source>
</evidence>
<dbReference type="Proteomes" id="UP000548423">
    <property type="component" value="Unassembled WGS sequence"/>
</dbReference>
<dbReference type="Gene3D" id="1.10.260.50">
    <property type="match status" value="1"/>
</dbReference>
<comment type="similarity">
    <text evidence="2">Belongs to the class-V pyridoxal-phosphate-dependent aminotransferase family. NifS/IscS subfamily.</text>
</comment>
<dbReference type="InterPro" id="IPR016454">
    <property type="entry name" value="Cysteine_dSase"/>
</dbReference>
<evidence type="ECO:0000256" key="2">
    <source>
        <dbReference type="ARBA" id="ARBA00006490"/>
    </source>
</evidence>
<keyword evidence="5" id="KW-0408">Iron</keyword>
<comment type="caution">
    <text evidence="8">The sequence shown here is derived from an EMBL/GenBank/DDBJ whole genome shotgun (WGS) entry which is preliminary data.</text>
</comment>
<evidence type="ECO:0000259" key="7">
    <source>
        <dbReference type="Pfam" id="PF00266"/>
    </source>
</evidence>
<dbReference type="InterPro" id="IPR015424">
    <property type="entry name" value="PyrdxlP-dep_Trfase"/>
</dbReference>
<dbReference type="EMBL" id="JACCBX010000010">
    <property type="protein sequence ID" value="NYE07683.1"/>
    <property type="molecule type" value="Genomic_DNA"/>
</dbReference>
<dbReference type="Gene3D" id="3.90.1150.10">
    <property type="entry name" value="Aspartate Aminotransferase, domain 1"/>
    <property type="match status" value="1"/>
</dbReference>
<dbReference type="InterPro" id="IPR015422">
    <property type="entry name" value="PyrdxlP-dep_Trfase_small"/>
</dbReference>
<dbReference type="PIRSF" id="PIRSF005572">
    <property type="entry name" value="NifS"/>
    <property type="match status" value="1"/>
</dbReference>
<dbReference type="PANTHER" id="PTHR11601:SF50">
    <property type="entry name" value="CYSTEINE DESULFURASE ISCS 2-RELATED"/>
    <property type="match status" value="1"/>
</dbReference>
<reference evidence="9" key="1">
    <citation type="submission" date="2020-07" db="EMBL/GenBank/DDBJ databases">
        <authorList>
            <person name="Partida-Martinez L."/>
            <person name="Huntemann M."/>
            <person name="Clum A."/>
            <person name="Wang J."/>
            <person name="Palaniappan K."/>
            <person name="Ritter S."/>
            <person name="Chen I.-M."/>
            <person name="Stamatis D."/>
            <person name="Reddy T."/>
            <person name="O'Malley R."/>
            <person name="Daum C."/>
            <person name="Shapiro N."/>
            <person name="Ivanova N."/>
            <person name="Kyrpides N."/>
            <person name="Woyke T."/>
        </authorList>
    </citation>
    <scope>NUCLEOTIDE SEQUENCE [LARGE SCALE GENOMIC DNA]</scope>
    <source>
        <strain evidence="9">AT2.8</strain>
    </source>
</reference>
<evidence type="ECO:0000256" key="3">
    <source>
        <dbReference type="ARBA" id="ARBA00022723"/>
    </source>
</evidence>
<keyword evidence="4" id="KW-0663">Pyridoxal phosphate</keyword>
<keyword evidence="8" id="KW-0808">Transferase</keyword>
<dbReference type="Pfam" id="PF00266">
    <property type="entry name" value="Aminotran_5"/>
    <property type="match status" value="1"/>
</dbReference>
<sequence>MIYFDNSATTRPYNEVLDSFVKVSSEFFGNPSSLHGLGLQAEKLLTQARTQVANLLSVKPTEIYFTSGGTESNNLAIKGTAMMHKNKGKHLILSSVEHPSVRGAMEQLQKLGFDITYLPVDQYGRVMVEDVKASIRKDTILVSVMHVNNEVGTIQPIAEIGKLLRQYPTILFHVDAVQAVGKVHLNLTEDGVDLCSFSAHKFHGLKGTGALFIREGTRLGPLLSGGNQEWKVRSGTENVAGAVAMAKALRMTMVKGELGIEKMKRVKSLLREGLARIDDLTINTPLENTAPHILNFSIKGVKAEVLIHTLEQTGIYLSTTSACSSKKQLPSQTLLAMGVPDDLADSAFRISLSYDNTEDEARMVIKAIEKGAKQLRKVMKLHEL</sequence>
<proteinExistence type="inferred from homology"/>
<dbReference type="AlphaFoldDB" id="A0A852TFU3"/>
<comment type="cofactor">
    <cofactor evidence="1">
        <name>pyridoxal 5'-phosphate</name>
        <dbReference type="ChEBI" id="CHEBI:597326"/>
    </cofactor>
</comment>
<evidence type="ECO:0000256" key="4">
    <source>
        <dbReference type="ARBA" id="ARBA00022898"/>
    </source>
</evidence>
<feature type="domain" description="Aminotransferase class V" evidence="7">
    <location>
        <begin position="2"/>
        <end position="361"/>
    </location>
</feature>
<evidence type="ECO:0000256" key="1">
    <source>
        <dbReference type="ARBA" id="ARBA00001933"/>
    </source>
</evidence>
<name>A0A852TFU3_9BACI</name>
<organism evidence="8 9">
    <name type="scientific">Neobacillus niacini</name>
    <dbReference type="NCBI Taxonomy" id="86668"/>
    <lineage>
        <taxon>Bacteria</taxon>
        <taxon>Bacillati</taxon>
        <taxon>Bacillota</taxon>
        <taxon>Bacilli</taxon>
        <taxon>Bacillales</taxon>
        <taxon>Bacillaceae</taxon>
        <taxon>Neobacillus</taxon>
    </lineage>
</organism>
<dbReference type="PANTHER" id="PTHR11601">
    <property type="entry name" value="CYSTEINE DESULFURYLASE FAMILY MEMBER"/>
    <property type="match status" value="1"/>
</dbReference>
<dbReference type="Gene3D" id="3.40.640.10">
    <property type="entry name" value="Type I PLP-dependent aspartate aminotransferase-like (Major domain)"/>
    <property type="match status" value="1"/>
</dbReference>
<dbReference type="GO" id="GO:0046872">
    <property type="term" value="F:metal ion binding"/>
    <property type="evidence" value="ECO:0007669"/>
    <property type="project" value="UniProtKB-KW"/>
</dbReference>
<evidence type="ECO:0000256" key="5">
    <source>
        <dbReference type="ARBA" id="ARBA00023004"/>
    </source>
</evidence>
<dbReference type="FunFam" id="3.40.640.10:FF:000084">
    <property type="entry name" value="IscS-like cysteine desulfurase"/>
    <property type="match status" value="1"/>
</dbReference>
<protein>
    <submittedName>
        <fullName evidence="8">Cysteine desulfurase</fullName>
        <ecNumber evidence="8">2.8.1.7</ecNumber>
    </submittedName>
</protein>
<reference evidence="9" key="2">
    <citation type="submission" date="2020-08" db="EMBL/GenBank/DDBJ databases">
        <title>The Agave Microbiome: Exploring the role of microbial communities in plant adaptations to desert environments.</title>
        <authorList>
            <person name="Partida-Martinez L.P."/>
        </authorList>
    </citation>
    <scope>NUCLEOTIDE SEQUENCE [LARGE SCALE GENOMIC DNA]</scope>
    <source>
        <strain evidence="9">AT2.8</strain>
    </source>
</reference>
<dbReference type="GO" id="GO:0051536">
    <property type="term" value="F:iron-sulfur cluster binding"/>
    <property type="evidence" value="ECO:0007669"/>
    <property type="project" value="UniProtKB-KW"/>
</dbReference>
<evidence type="ECO:0000256" key="6">
    <source>
        <dbReference type="ARBA" id="ARBA00023014"/>
    </source>
</evidence>
<dbReference type="EC" id="2.8.1.7" evidence="8"/>
<dbReference type="SUPFAM" id="SSF53383">
    <property type="entry name" value="PLP-dependent transferases"/>
    <property type="match status" value="1"/>
</dbReference>
<dbReference type="NCBIfam" id="NF002806">
    <property type="entry name" value="PRK02948.1"/>
    <property type="match status" value="1"/>
</dbReference>
<gene>
    <name evidence="8" type="ORF">F4694_004500</name>
</gene>
<accession>A0A852TFU3</accession>
<dbReference type="GO" id="GO:0031071">
    <property type="term" value="F:cysteine desulfurase activity"/>
    <property type="evidence" value="ECO:0007669"/>
    <property type="project" value="UniProtKB-EC"/>
</dbReference>
<dbReference type="InterPro" id="IPR015421">
    <property type="entry name" value="PyrdxlP-dep_Trfase_major"/>
</dbReference>
<keyword evidence="3" id="KW-0479">Metal-binding</keyword>
<dbReference type="InterPro" id="IPR000192">
    <property type="entry name" value="Aminotrans_V_dom"/>
</dbReference>
<keyword evidence="6" id="KW-0411">Iron-sulfur</keyword>
<evidence type="ECO:0000313" key="9">
    <source>
        <dbReference type="Proteomes" id="UP000548423"/>
    </source>
</evidence>